<organism evidence="2 3">
    <name type="scientific">Mycena sanguinolenta</name>
    <dbReference type="NCBI Taxonomy" id="230812"/>
    <lineage>
        <taxon>Eukaryota</taxon>
        <taxon>Fungi</taxon>
        <taxon>Dikarya</taxon>
        <taxon>Basidiomycota</taxon>
        <taxon>Agaricomycotina</taxon>
        <taxon>Agaricomycetes</taxon>
        <taxon>Agaricomycetidae</taxon>
        <taxon>Agaricales</taxon>
        <taxon>Marasmiineae</taxon>
        <taxon>Mycenaceae</taxon>
        <taxon>Mycena</taxon>
    </lineage>
</organism>
<protein>
    <submittedName>
        <fullName evidence="2">Uncharacterized protein</fullName>
    </submittedName>
</protein>
<evidence type="ECO:0000313" key="2">
    <source>
        <dbReference type="EMBL" id="KAF7378092.1"/>
    </source>
</evidence>
<evidence type="ECO:0000256" key="1">
    <source>
        <dbReference type="SAM" id="Phobius"/>
    </source>
</evidence>
<dbReference type="EMBL" id="JACAZH010000001">
    <property type="protein sequence ID" value="KAF7378092.1"/>
    <property type="molecule type" value="Genomic_DNA"/>
</dbReference>
<keyword evidence="1" id="KW-1133">Transmembrane helix</keyword>
<dbReference type="Proteomes" id="UP000623467">
    <property type="component" value="Unassembled WGS sequence"/>
</dbReference>
<proteinExistence type="predicted"/>
<feature type="transmembrane region" description="Helical" evidence="1">
    <location>
        <begin position="12"/>
        <end position="40"/>
    </location>
</feature>
<sequence>MGTTPFKLPSSILFFALSLIPSNVLRYPAIIFAAVSVVIYSVHRNSLAARLNQVHDVIIVVDNILTRAKAECMRDHLLLAGCETRLLRMKLSASKLHSYLLELDVMAWKHYLQNKMAISRSLAKCESELRDIQTSLLLLIESAHQRKFAEGLNLNTETLVSFPPLRQAAAACQA</sequence>
<name>A0A8H6ZHW1_9AGAR</name>
<dbReference type="OrthoDB" id="3002483at2759"/>
<reference evidence="2" key="1">
    <citation type="submission" date="2020-05" db="EMBL/GenBank/DDBJ databases">
        <title>Mycena genomes resolve the evolution of fungal bioluminescence.</title>
        <authorList>
            <person name="Tsai I.J."/>
        </authorList>
    </citation>
    <scope>NUCLEOTIDE SEQUENCE</scope>
    <source>
        <strain evidence="2">160909Yilan</strain>
    </source>
</reference>
<evidence type="ECO:0000313" key="3">
    <source>
        <dbReference type="Proteomes" id="UP000623467"/>
    </source>
</evidence>
<accession>A0A8H6ZHW1</accession>
<dbReference type="AlphaFoldDB" id="A0A8H6ZHW1"/>
<keyword evidence="1" id="KW-0812">Transmembrane</keyword>
<keyword evidence="1" id="KW-0472">Membrane</keyword>
<keyword evidence="3" id="KW-1185">Reference proteome</keyword>
<comment type="caution">
    <text evidence="2">The sequence shown here is derived from an EMBL/GenBank/DDBJ whole genome shotgun (WGS) entry which is preliminary data.</text>
</comment>
<gene>
    <name evidence="2" type="ORF">MSAN_00233400</name>
</gene>